<dbReference type="EMBL" id="SJPR01000004">
    <property type="protein sequence ID" value="TWT95910.1"/>
    <property type="molecule type" value="Genomic_DNA"/>
</dbReference>
<evidence type="ECO:0000313" key="4">
    <source>
        <dbReference type="Proteomes" id="UP000317421"/>
    </source>
</evidence>
<protein>
    <recommendedName>
        <fullName evidence="2">DUF6798 domain-containing protein</fullName>
    </recommendedName>
</protein>
<evidence type="ECO:0000256" key="1">
    <source>
        <dbReference type="SAM" id="Phobius"/>
    </source>
</evidence>
<evidence type="ECO:0000259" key="2">
    <source>
        <dbReference type="Pfam" id="PF20604"/>
    </source>
</evidence>
<gene>
    <name evidence="3" type="ORF">Pla108_29870</name>
</gene>
<keyword evidence="1" id="KW-0472">Membrane</keyword>
<keyword evidence="1" id="KW-1133">Transmembrane helix</keyword>
<feature type="transmembrane region" description="Helical" evidence="1">
    <location>
        <begin position="112"/>
        <end position="131"/>
    </location>
</feature>
<feature type="domain" description="DUF6798" evidence="2">
    <location>
        <begin position="373"/>
        <end position="433"/>
    </location>
</feature>
<proteinExistence type="predicted"/>
<dbReference type="AlphaFoldDB" id="A0A5C6A947"/>
<organism evidence="3 4">
    <name type="scientific">Botrimarina colliarenosi</name>
    <dbReference type="NCBI Taxonomy" id="2528001"/>
    <lineage>
        <taxon>Bacteria</taxon>
        <taxon>Pseudomonadati</taxon>
        <taxon>Planctomycetota</taxon>
        <taxon>Planctomycetia</taxon>
        <taxon>Pirellulales</taxon>
        <taxon>Lacipirellulaceae</taxon>
        <taxon>Botrimarina</taxon>
    </lineage>
</organism>
<feature type="transmembrane region" description="Helical" evidence="1">
    <location>
        <begin position="143"/>
        <end position="167"/>
    </location>
</feature>
<reference evidence="3 4" key="1">
    <citation type="submission" date="2019-02" db="EMBL/GenBank/DDBJ databases">
        <title>Deep-cultivation of Planctomycetes and their phenomic and genomic characterization uncovers novel biology.</title>
        <authorList>
            <person name="Wiegand S."/>
            <person name="Jogler M."/>
            <person name="Boedeker C."/>
            <person name="Pinto D."/>
            <person name="Vollmers J."/>
            <person name="Rivas-Marin E."/>
            <person name="Kohn T."/>
            <person name="Peeters S.H."/>
            <person name="Heuer A."/>
            <person name="Rast P."/>
            <person name="Oberbeckmann S."/>
            <person name="Bunk B."/>
            <person name="Jeske O."/>
            <person name="Meyerdierks A."/>
            <person name="Storesund J.E."/>
            <person name="Kallscheuer N."/>
            <person name="Luecker S."/>
            <person name="Lage O.M."/>
            <person name="Pohl T."/>
            <person name="Merkel B.J."/>
            <person name="Hornburger P."/>
            <person name="Mueller R.-W."/>
            <person name="Bruemmer F."/>
            <person name="Labrenz M."/>
            <person name="Spormann A.M."/>
            <person name="Op Den Camp H."/>
            <person name="Overmann J."/>
            <person name="Amann R."/>
            <person name="Jetten M.S.M."/>
            <person name="Mascher T."/>
            <person name="Medema M.H."/>
            <person name="Devos D.P."/>
            <person name="Kaster A.-K."/>
            <person name="Ovreas L."/>
            <person name="Rohde M."/>
            <person name="Galperin M.Y."/>
            <person name="Jogler C."/>
        </authorList>
    </citation>
    <scope>NUCLEOTIDE SEQUENCE [LARGE SCALE GENOMIC DNA]</scope>
    <source>
        <strain evidence="3 4">Pla108</strain>
    </source>
</reference>
<accession>A0A5C6A947</accession>
<dbReference type="RefSeq" id="WP_197526576.1">
    <property type="nucleotide sequence ID" value="NZ_SJPR01000004.1"/>
</dbReference>
<keyword evidence="4" id="KW-1185">Reference proteome</keyword>
<feature type="transmembrane region" description="Helical" evidence="1">
    <location>
        <begin position="334"/>
        <end position="351"/>
    </location>
</feature>
<dbReference type="Proteomes" id="UP000317421">
    <property type="component" value="Unassembled WGS sequence"/>
</dbReference>
<feature type="transmembrane region" description="Helical" evidence="1">
    <location>
        <begin position="81"/>
        <end position="100"/>
    </location>
</feature>
<sequence>MLFIAGGDPAPGVNEAHYLCRLKHFADPSYCRGDLFLESPDAHFTVVWLFAWVTQWVSLETTAWIGRLASWALLAVGWTRLVSRIAPHSLLAPLGAALLVYGTRQWQFAGEWFIGGFEAKSVAYGFVFFALAEAADSRWNRAWLLLGLASAFHALVGGWSVVALGLAGLITGRLAPLRAMLPGLVGGGLLALAGVLPALLLNVGTPGDVVGEANQIYVFFRLPHHLAPLSKGAEWLWRSGAGHAKLVAFFALLTWLRRREIPSGLRLMTAFAWSAEAISLAGLLIELALWNHPVWAAAVLKYYWFRLADIATPIAVSLLLVHWVGEGIAQHRRAPAWGAVALVALCVWHLGDAVVDRLKSPFGPADQAMLDPAAWIEMCQWIEENTPPEAVFLVPQRSHTFKWRAERPEVVTYKDIPQDARSMVEWRRRYEDVFQIGDGPNGERRWTPSLAALGAKRLRELGDEYGARYALSQAPPRDAASGVPFRRSASLPVVHRVGVYTLYDLGEAGSPTE</sequence>
<feature type="transmembrane region" description="Helical" evidence="1">
    <location>
        <begin position="268"/>
        <end position="290"/>
    </location>
</feature>
<feature type="transmembrane region" description="Helical" evidence="1">
    <location>
        <begin position="302"/>
        <end position="322"/>
    </location>
</feature>
<feature type="transmembrane region" description="Helical" evidence="1">
    <location>
        <begin position="179"/>
        <end position="200"/>
    </location>
</feature>
<comment type="caution">
    <text evidence="3">The sequence shown here is derived from an EMBL/GenBank/DDBJ whole genome shotgun (WGS) entry which is preliminary data.</text>
</comment>
<keyword evidence="1" id="KW-0812">Transmembrane</keyword>
<evidence type="ECO:0000313" key="3">
    <source>
        <dbReference type="EMBL" id="TWT95910.1"/>
    </source>
</evidence>
<dbReference type="Pfam" id="PF20604">
    <property type="entry name" value="DUF6798"/>
    <property type="match status" value="1"/>
</dbReference>
<name>A0A5C6A947_9BACT</name>
<dbReference type="InterPro" id="IPR046477">
    <property type="entry name" value="DUF6798"/>
</dbReference>